<organism evidence="2 3">
    <name type="scientific">Sordaria macrospora</name>
    <dbReference type="NCBI Taxonomy" id="5147"/>
    <lineage>
        <taxon>Eukaryota</taxon>
        <taxon>Fungi</taxon>
        <taxon>Dikarya</taxon>
        <taxon>Ascomycota</taxon>
        <taxon>Pezizomycotina</taxon>
        <taxon>Sordariomycetes</taxon>
        <taxon>Sordariomycetidae</taxon>
        <taxon>Sordariales</taxon>
        <taxon>Sordariaceae</taxon>
        <taxon>Sordaria</taxon>
    </lineage>
</organism>
<dbReference type="InterPro" id="IPR046925">
    <property type="entry name" value="WD-like_fungi"/>
</dbReference>
<dbReference type="OMA" id="CIAYQSK"/>
<evidence type="ECO:0000259" key="1">
    <source>
        <dbReference type="Pfam" id="PF20493"/>
    </source>
</evidence>
<accession>A0A8S8ZC47</accession>
<gene>
    <name evidence="2" type="ORF">SMACR_09125</name>
</gene>
<proteinExistence type="predicted"/>
<dbReference type="AlphaFoldDB" id="A0A8S8ZC47"/>
<comment type="caution">
    <text evidence="2">The sequence shown here is derived from an EMBL/GenBank/DDBJ whole genome shotgun (WGS) entry which is preliminary data.</text>
</comment>
<feature type="domain" description="WD-like" evidence="1">
    <location>
        <begin position="140"/>
        <end position="251"/>
    </location>
</feature>
<dbReference type="VEuPathDB" id="FungiDB:SMAC_09125"/>
<protein>
    <recommendedName>
        <fullName evidence="1">WD-like domain-containing protein</fullName>
    </recommendedName>
</protein>
<reference evidence="2 3" key="1">
    <citation type="submission" date="2017-07" db="EMBL/GenBank/DDBJ databases">
        <title>Genome sequence of the Sordaria macrospora wild type strain R19027.</title>
        <authorList>
            <person name="Nowrousian M."/>
            <person name="Teichert I."/>
            <person name="Kueck U."/>
        </authorList>
    </citation>
    <scope>NUCLEOTIDE SEQUENCE [LARGE SCALE GENOMIC DNA]</scope>
    <source>
        <strain evidence="2 3">R19027</strain>
        <tissue evidence="2">Mycelium</tissue>
    </source>
</reference>
<name>A0A8S8ZC47_SORMA</name>
<evidence type="ECO:0000313" key="3">
    <source>
        <dbReference type="Proteomes" id="UP000433876"/>
    </source>
</evidence>
<dbReference type="Proteomes" id="UP000433876">
    <property type="component" value="Unassembled WGS sequence"/>
</dbReference>
<dbReference type="EMBL" id="NMPR01000197">
    <property type="protein sequence ID" value="KAA8628227.1"/>
    <property type="molecule type" value="Genomic_DNA"/>
</dbReference>
<evidence type="ECO:0000313" key="2">
    <source>
        <dbReference type="EMBL" id="KAA8628227.1"/>
    </source>
</evidence>
<dbReference type="Pfam" id="PF20493">
    <property type="entry name" value="WD-like_fungi"/>
    <property type="match status" value="1"/>
</dbReference>
<sequence length="254" mass="27050">MPTFLGSQKSTPPSPCGQYSCIAYQSKHVSSTLVSMQGGPYPSSYLIFSSFSYIDLAYLGHNKLKMLAKLTLIAGAFLAALPPAAPSSYSATEINIPGALKIIEITESAGMQLVWYGDADSASTANSTTDLETPWLSRRCSSNRTKCWGDHLASVASCMGLLDGALVSGSKIPTSPRSVCAWPKRETSSKQCCNSWSDNLWDAEWFHLRGGAEAILEACGGSDGLVSGKSYDTLIGRTCTTQCLSNRPDGCNDS</sequence>